<reference evidence="1" key="1">
    <citation type="journal article" date="2021" name="PeerJ">
        <title>Extensive microbial diversity within the chicken gut microbiome revealed by metagenomics and culture.</title>
        <authorList>
            <person name="Gilroy R."/>
            <person name="Ravi A."/>
            <person name="Getino M."/>
            <person name="Pursley I."/>
            <person name="Horton D.L."/>
            <person name="Alikhan N.F."/>
            <person name="Baker D."/>
            <person name="Gharbi K."/>
            <person name="Hall N."/>
            <person name="Watson M."/>
            <person name="Adriaenssens E.M."/>
            <person name="Foster-Nyarko E."/>
            <person name="Jarju S."/>
            <person name="Secka A."/>
            <person name="Antonio M."/>
            <person name="Oren A."/>
            <person name="Chaudhuri R.R."/>
            <person name="La Ragione R."/>
            <person name="Hildebrand F."/>
            <person name="Pallen M.J."/>
        </authorList>
    </citation>
    <scope>NUCLEOTIDE SEQUENCE</scope>
    <source>
        <strain evidence="1">CHK189-11263</strain>
    </source>
</reference>
<dbReference type="InterPro" id="IPR015867">
    <property type="entry name" value="N-reg_PII/ATP_PRibTrfase_C"/>
</dbReference>
<evidence type="ECO:0000313" key="1">
    <source>
        <dbReference type="EMBL" id="HJB56186.1"/>
    </source>
</evidence>
<sequence length="234" mass="25299">MPELEKLPIAQRVLITITQEKDQKRLESVLESLHIPLIFQARGQGTAPSEMMDIFGLGGTTRLITAGFLPKLLIQPAFEQLSSQLFFRHKGGGIAITLPVSGIQSHILNILNDEARAALTDYLKGDEAEMKEKSAYSLIWVSVASGYSDDVVDTARKAGARGGTVLKGLRHHSQRACQSLGVPIQVEQDFVMIVVPRENKAEIMAAISGACGLNTPAHGIVLSLPVDDVLGLEH</sequence>
<reference evidence="1" key="2">
    <citation type="submission" date="2021-04" db="EMBL/GenBank/DDBJ databases">
        <authorList>
            <person name="Gilroy R."/>
        </authorList>
    </citation>
    <scope>NUCLEOTIDE SEQUENCE</scope>
    <source>
        <strain evidence="1">CHK189-11263</strain>
    </source>
</reference>
<dbReference type="AlphaFoldDB" id="A0A9D2MA19"/>
<name>A0A9D2MA19_9FIRM</name>
<organism evidence="1 2">
    <name type="scientific">Candidatus Flavonifractor intestinipullorum</name>
    <dbReference type="NCBI Taxonomy" id="2838587"/>
    <lineage>
        <taxon>Bacteria</taxon>
        <taxon>Bacillati</taxon>
        <taxon>Bacillota</taxon>
        <taxon>Clostridia</taxon>
        <taxon>Eubacteriales</taxon>
        <taxon>Oscillospiraceae</taxon>
        <taxon>Flavonifractor</taxon>
    </lineage>
</organism>
<dbReference type="SUPFAM" id="SSF54913">
    <property type="entry name" value="GlnB-like"/>
    <property type="match status" value="1"/>
</dbReference>
<dbReference type="InterPro" id="IPR011322">
    <property type="entry name" value="N-reg_PII-like_a/b"/>
</dbReference>
<proteinExistence type="predicted"/>
<protein>
    <submittedName>
        <fullName evidence="1">Transcriptional regulator</fullName>
    </submittedName>
</protein>
<evidence type="ECO:0000313" key="2">
    <source>
        <dbReference type="Proteomes" id="UP000824208"/>
    </source>
</evidence>
<dbReference type="Gene3D" id="3.30.70.120">
    <property type="match status" value="1"/>
</dbReference>
<dbReference type="Proteomes" id="UP000824208">
    <property type="component" value="Unassembled WGS sequence"/>
</dbReference>
<gene>
    <name evidence="1" type="ORF">H9714_01395</name>
</gene>
<comment type="caution">
    <text evidence="1">The sequence shown here is derived from an EMBL/GenBank/DDBJ whole genome shotgun (WGS) entry which is preliminary data.</text>
</comment>
<accession>A0A9D2MA19</accession>
<dbReference type="EMBL" id="DWYC01000014">
    <property type="protein sequence ID" value="HJB56186.1"/>
    <property type="molecule type" value="Genomic_DNA"/>
</dbReference>